<dbReference type="InterPro" id="IPR044965">
    <property type="entry name" value="Glyco_hydro_17_plant"/>
</dbReference>
<dbReference type="Proteomes" id="UP000245207">
    <property type="component" value="Unassembled WGS sequence"/>
</dbReference>
<evidence type="ECO:0000256" key="4">
    <source>
        <dbReference type="RuleBase" id="RU004335"/>
    </source>
</evidence>
<evidence type="ECO:0000256" key="5">
    <source>
        <dbReference type="SAM" id="SignalP"/>
    </source>
</evidence>
<protein>
    <submittedName>
        <fullName evidence="6">Glucan endo-1,3-beta-glucosidase</fullName>
    </submittedName>
</protein>
<keyword evidence="5" id="KW-0732">Signal</keyword>
<keyword evidence="3" id="KW-0326">Glycosidase</keyword>
<evidence type="ECO:0000256" key="3">
    <source>
        <dbReference type="ARBA" id="ARBA00023295"/>
    </source>
</evidence>
<dbReference type="OrthoDB" id="941679at2759"/>
<dbReference type="Pfam" id="PF00332">
    <property type="entry name" value="Glyco_hydro_17"/>
    <property type="match status" value="2"/>
</dbReference>
<evidence type="ECO:0000313" key="6">
    <source>
        <dbReference type="EMBL" id="PWA89699.1"/>
    </source>
</evidence>
<comment type="caution">
    <text evidence="6">The sequence shown here is derived from an EMBL/GenBank/DDBJ whole genome shotgun (WGS) entry which is preliminary data.</text>
</comment>
<sequence length="376" mass="42014">MATKLLLLSILIIKLLIFIDAQSVGVCNGRVGNNLPSEQDVVNLYRRNGITRMRIYDPNQATLRALGGTNIELILDVPNDRLQELTDPNAAAAWVQNNIRNYPNVRFRYISVGNEVDPDKGSGRFLSFVLPAMKNVQKAIQDAGLQIKVSTATYTGLLKTSYPPSDGAFKDNVVGYIQPIIRFLSENNSPMLANIYPYFAYLDANLDLSYALFTKPDNGEQYKNLFDAIFLSENNSPMLANIYPYFAYLDANLDLSYALFTKPDNGEQYKNLFDAMYDAHYAAQSRLGGANVPIVVSESGWPSAEDKGATLENAGTYYRNLIAHVKSGQGTPARPGRLIETYLFAMFDENLKPDKKSEKHFGVFSPNQSSKYNLRF</sequence>
<dbReference type="InterPro" id="IPR017853">
    <property type="entry name" value="GH"/>
</dbReference>
<evidence type="ECO:0000256" key="2">
    <source>
        <dbReference type="ARBA" id="ARBA00022801"/>
    </source>
</evidence>
<evidence type="ECO:0000313" key="7">
    <source>
        <dbReference type="Proteomes" id="UP000245207"/>
    </source>
</evidence>
<dbReference type="GO" id="GO:0005975">
    <property type="term" value="P:carbohydrate metabolic process"/>
    <property type="evidence" value="ECO:0007669"/>
    <property type="project" value="InterPro"/>
</dbReference>
<organism evidence="6 7">
    <name type="scientific">Artemisia annua</name>
    <name type="common">Sweet wormwood</name>
    <dbReference type="NCBI Taxonomy" id="35608"/>
    <lineage>
        <taxon>Eukaryota</taxon>
        <taxon>Viridiplantae</taxon>
        <taxon>Streptophyta</taxon>
        <taxon>Embryophyta</taxon>
        <taxon>Tracheophyta</taxon>
        <taxon>Spermatophyta</taxon>
        <taxon>Magnoliopsida</taxon>
        <taxon>eudicotyledons</taxon>
        <taxon>Gunneridae</taxon>
        <taxon>Pentapetalae</taxon>
        <taxon>asterids</taxon>
        <taxon>campanulids</taxon>
        <taxon>Asterales</taxon>
        <taxon>Asteraceae</taxon>
        <taxon>Asteroideae</taxon>
        <taxon>Anthemideae</taxon>
        <taxon>Artemisiinae</taxon>
        <taxon>Artemisia</taxon>
    </lineage>
</organism>
<keyword evidence="7" id="KW-1185">Reference proteome</keyword>
<name>A0A2U1PVA7_ARTAN</name>
<comment type="similarity">
    <text evidence="1 4">Belongs to the glycosyl hydrolase 17 family.</text>
</comment>
<evidence type="ECO:0000256" key="1">
    <source>
        <dbReference type="ARBA" id="ARBA00008773"/>
    </source>
</evidence>
<dbReference type="STRING" id="35608.A0A2U1PVA7"/>
<dbReference type="SUPFAM" id="SSF51445">
    <property type="entry name" value="(Trans)glycosidases"/>
    <property type="match status" value="2"/>
</dbReference>
<feature type="chain" id="PRO_5015781983" evidence="5">
    <location>
        <begin position="22"/>
        <end position="376"/>
    </location>
</feature>
<feature type="signal peptide" evidence="5">
    <location>
        <begin position="1"/>
        <end position="21"/>
    </location>
</feature>
<reference evidence="6 7" key="1">
    <citation type="journal article" date="2018" name="Mol. Plant">
        <title>The genome of Artemisia annua provides insight into the evolution of Asteraceae family and artemisinin biosynthesis.</title>
        <authorList>
            <person name="Shen Q."/>
            <person name="Zhang L."/>
            <person name="Liao Z."/>
            <person name="Wang S."/>
            <person name="Yan T."/>
            <person name="Shi P."/>
            <person name="Liu M."/>
            <person name="Fu X."/>
            <person name="Pan Q."/>
            <person name="Wang Y."/>
            <person name="Lv Z."/>
            <person name="Lu X."/>
            <person name="Zhang F."/>
            <person name="Jiang W."/>
            <person name="Ma Y."/>
            <person name="Chen M."/>
            <person name="Hao X."/>
            <person name="Li L."/>
            <person name="Tang Y."/>
            <person name="Lv G."/>
            <person name="Zhou Y."/>
            <person name="Sun X."/>
            <person name="Brodelius P.E."/>
            <person name="Rose J.K.C."/>
            <person name="Tang K."/>
        </authorList>
    </citation>
    <scope>NUCLEOTIDE SEQUENCE [LARGE SCALE GENOMIC DNA]</scope>
    <source>
        <strain evidence="7">cv. Huhao1</strain>
        <tissue evidence="6">Leaf</tissue>
    </source>
</reference>
<dbReference type="EMBL" id="PKPP01000697">
    <property type="protein sequence ID" value="PWA89699.1"/>
    <property type="molecule type" value="Genomic_DNA"/>
</dbReference>
<keyword evidence="2" id="KW-0378">Hydrolase</keyword>
<dbReference type="Gene3D" id="3.20.20.80">
    <property type="entry name" value="Glycosidases"/>
    <property type="match status" value="2"/>
</dbReference>
<dbReference type="InterPro" id="IPR000490">
    <property type="entry name" value="Glyco_hydro_17"/>
</dbReference>
<accession>A0A2U1PVA7</accession>
<gene>
    <name evidence="6" type="ORF">CTI12_AA110640</name>
</gene>
<dbReference type="AlphaFoldDB" id="A0A2U1PVA7"/>
<dbReference type="PANTHER" id="PTHR32227">
    <property type="entry name" value="GLUCAN ENDO-1,3-BETA-GLUCOSIDASE BG1-RELATED-RELATED"/>
    <property type="match status" value="1"/>
</dbReference>
<dbReference type="GO" id="GO:0004553">
    <property type="term" value="F:hydrolase activity, hydrolyzing O-glycosyl compounds"/>
    <property type="evidence" value="ECO:0007669"/>
    <property type="project" value="InterPro"/>
</dbReference>
<proteinExistence type="inferred from homology"/>